<evidence type="ECO:0000256" key="2">
    <source>
        <dbReference type="ARBA" id="ARBA00023219"/>
    </source>
</evidence>
<dbReference type="AlphaFoldDB" id="A0A382YRS0"/>
<dbReference type="PANTHER" id="PTHR41328:SF2">
    <property type="entry name" value="TERMINASE SMALL SUBUNIT"/>
    <property type="match status" value="1"/>
</dbReference>
<dbReference type="EMBL" id="UINC01177891">
    <property type="protein sequence ID" value="SVD85761.1"/>
    <property type="molecule type" value="Genomic_DNA"/>
</dbReference>
<accession>A0A382YRS0</accession>
<dbReference type="InterPro" id="IPR038713">
    <property type="entry name" value="Terminase_Gp1_N_sf"/>
</dbReference>
<dbReference type="PANTHER" id="PTHR41328">
    <property type="entry name" value="TERMINASE SMALL SUBUNIT-RELATED"/>
    <property type="match status" value="1"/>
</dbReference>
<name>A0A382YRS0_9ZZZZ</name>
<dbReference type="Gene3D" id="1.10.10.1400">
    <property type="entry name" value="Terminase, small subunit, N-terminal DNA-binding domain, HTH motif"/>
    <property type="match status" value="1"/>
</dbReference>
<keyword evidence="1" id="KW-1188">Viral release from host cell</keyword>
<organism evidence="3">
    <name type="scientific">marine metagenome</name>
    <dbReference type="NCBI Taxonomy" id="408172"/>
    <lineage>
        <taxon>unclassified sequences</taxon>
        <taxon>metagenomes</taxon>
        <taxon>ecological metagenomes</taxon>
    </lineage>
</organism>
<reference evidence="3" key="1">
    <citation type="submission" date="2018-05" db="EMBL/GenBank/DDBJ databases">
        <authorList>
            <person name="Lanie J.A."/>
            <person name="Ng W.-L."/>
            <person name="Kazmierczak K.M."/>
            <person name="Andrzejewski T.M."/>
            <person name="Davidsen T.M."/>
            <person name="Wayne K.J."/>
            <person name="Tettelin H."/>
            <person name="Glass J.I."/>
            <person name="Rusch D."/>
            <person name="Podicherti R."/>
            <person name="Tsui H.-C.T."/>
            <person name="Winkler M.E."/>
        </authorList>
    </citation>
    <scope>NUCLEOTIDE SEQUENCE</scope>
</reference>
<evidence type="ECO:0008006" key="4">
    <source>
        <dbReference type="Google" id="ProtNLM"/>
    </source>
</evidence>
<proteinExistence type="predicted"/>
<dbReference type="InterPro" id="IPR005335">
    <property type="entry name" value="Terminase_ssu"/>
</dbReference>
<dbReference type="GO" id="GO:0051276">
    <property type="term" value="P:chromosome organization"/>
    <property type="evidence" value="ECO:0007669"/>
    <property type="project" value="InterPro"/>
</dbReference>
<evidence type="ECO:0000313" key="3">
    <source>
        <dbReference type="EMBL" id="SVD85761.1"/>
    </source>
</evidence>
<gene>
    <name evidence="3" type="ORF">METZ01_LOCUS438615</name>
</gene>
<protein>
    <recommendedName>
        <fullName evidence="4">Terminase small subunit</fullName>
    </recommendedName>
</protein>
<dbReference type="Pfam" id="PF03592">
    <property type="entry name" value="Terminase_2"/>
    <property type="match status" value="1"/>
</dbReference>
<keyword evidence="2" id="KW-0231">Viral genome packaging</keyword>
<sequence length="184" mass="20717">MGRELTDKQKAFCRAYVKDFNATKSALTAGYSKNSAMQQGHELLDKTLVRKEIEKYIGRADNNVDLKREMIITKTTDMMNADILDLYDLHHGELVVKNLSEVPRGVRDLIQEIQTIQLPDGGGLGCKIKLIPRDRIISLNAKMHGMLIDKHELKIDHQVSLVSCLQEMNERQGKNNSATGAVQD</sequence>
<evidence type="ECO:0000256" key="1">
    <source>
        <dbReference type="ARBA" id="ARBA00022612"/>
    </source>
</evidence>
<dbReference type="InterPro" id="IPR052404">
    <property type="entry name" value="SPP1-like_terminase"/>
</dbReference>